<accession>A0A6J7BLY5</accession>
<dbReference type="EMBL" id="CAFBQG010000037">
    <property type="protein sequence ID" value="CAB5046694.1"/>
    <property type="molecule type" value="Genomic_DNA"/>
</dbReference>
<dbReference type="EMBL" id="CAFBPK010000001">
    <property type="protein sequence ID" value="CAB5006264.1"/>
    <property type="molecule type" value="Genomic_DNA"/>
</dbReference>
<evidence type="ECO:0000313" key="6">
    <source>
        <dbReference type="EMBL" id="CAB4804170.1"/>
    </source>
</evidence>
<name>A0A6J7BLY5_9ZZZZ</name>
<evidence type="ECO:0000313" key="9">
    <source>
        <dbReference type="EMBL" id="CAB5046694.1"/>
    </source>
</evidence>
<evidence type="ECO:0000313" key="3">
    <source>
        <dbReference type="EMBL" id="CAB4333037.1"/>
    </source>
</evidence>
<sequence length="332" mass="37359">MSDDNSVDDAREWDPLTAPVWDLSDVDEPTLAPPLEQFMPIDEDTIIRRRPPLPPDADEIIRGEYTGWVPLIKSGESLEDAKAREAKFENAISPIHENVDPDAWSPIEVLSTDESKFVAPNDLVSDSADVVREPIVEVRPFYFPTDFVPDPDFVVSPAEALEEARRRIAQMRASLQTNLNRVSESFEHPIFDEPVEVSVQQAPPYVPPVTPKAPTAQPAVDSPTFESLFETEAPISKITSESKFEAPTSEPEFETVRTQVREESRVYTQSTQQASPTVIIDEAADQTHSLELVIMRDEIKDLRDRLDSSQKLIENLMVRLADLAELALKRRD</sequence>
<evidence type="ECO:0000313" key="5">
    <source>
        <dbReference type="EMBL" id="CAB4740184.1"/>
    </source>
</evidence>
<evidence type="ECO:0000313" key="7">
    <source>
        <dbReference type="EMBL" id="CAB4846657.1"/>
    </source>
</evidence>
<evidence type="ECO:0000313" key="2">
    <source>
        <dbReference type="EMBL" id="CAB4332603.1"/>
    </source>
</evidence>
<evidence type="ECO:0000256" key="1">
    <source>
        <dbReference type="SAM" id="Coils"/>
    </source>
</evidence>
<dbReference type="EMBL" id="CAESAI010000005">
    <property type="protein sequence ID" value="CAB4333037.1"/>
    <property type="molecule type" value="Genomic_DNA"/>
</dbReference>
<protein>
    <submittedName>
        <fullName evidence="7">Unannotated protein</fullName>
    </submittedName>
</protein>
<dbReference type="EMBL" id="CAEZYC010000001">
    <property type="protein sequence ID" value="CAB4696136.1"/>
    <property type="molecule type" value="Genomic_DNA"/>
</dbReference>
<dbReference type="EMBL" id="CAFBIX010000008">
    <property type="protein sequence ID" value="CAB4846657.1"/>
    <property type="molecule type" value="Genomic_DNA"/>
</dbReference>
<dbReference type="EMBL" id="CAFAAO010000009">
    <property type="protein sequence ID" value="CAB4804170.1"/>
    <property type="molecule type" value="Genomic_DNA"/>
</dbReference>
<dbReference type="AlphaFoldDB" id="A0A6J7BLY5"/>
<reference evidence="7" key="1">
    <citation type="submission" date="2020-05" db="EMBL/GenBank/DDBJ databases">
        <authorList>
            <person name="Chiriac C."/>
            <person name="Salcher M."/>
            <person name="Ghai R."/>
            <person name="Kavagutti S V."/>
        </authorList>
    </citation>
    <scope>NUCLEOTIDE SEQUENCE</scope>
</reference>
<proteinExistence type="predicted"/>
<keyword evidence="1" id="KW-0175">Coiled coil</keyword>
<gene>
    <name evidence="4" type="ORF">UFOPK2648_00034</name>
    <name evidence="5" type="ORF">UFOPK2824_00097</name>
    <name evidence="6" type="ORF">UFOPK3037_00837</name>
    <name evidence="7" type="ORF">UFOPK3278_00399</name>
    <name evidence="3" type="ORF">UFOPK3406_00363</name>
    <name evidence="2" type="ORF">UFOPK3925_00331</name>
    <name evidence="8" type="ORF">UFOPK4097_00034</name>
    <name evidence="9" type="ORF">UFOPK4301_00436</name>
</gene>
<feature type="coiled-coil region" evidence="1">
    <location>
        <begin position="292"/>
        <end position="326"/>
    </location>
</feature>
<organism evidence="7">
    <name type="scientific">freshwater metagenome</name>
    <dbReference type="NCBI Taxonomy" id="449393"/>
    <lineage>
        <taxon>unclassified sequences</taxon>
        <taxon>metagenomes</taxon>
        <taxon>ecological metagenomes</taxon>
    </lineage>
</organism>
<dbReference type="EMBL" id="CAESAD010000001">
    <property type="protein sequence ID" value="CAB4332603.1"/>
    <property type="molecule type" value="Genomic_DNA"/>
</dbReference>
<evidence type="ECO:0000313" key="4">
    <source>
        <dbReference type="EMBL" id="CAB4696136.1"/>
    </source>
</evidence>
<dbReference type="EMBL" id="CAEZZD010000007">
    <property type="protein sequence ID" value="CAB4740184.1"/>
    <property type="molecule type" value="Genomic_DNA"/>
</dbReference>
<evidence type="ECO:0000313" key="8">
    <source>
        <dbReference type="EMBL" id="CAB5006264.1"/>
    </source>
</evidence>